<dbReference type="OrthoDB" id="446890at2759"/>
<dbReference type="InterPro" id="IPR029760">
    <property type="entry name" value="GPX_CS"/>
</dbReference>
<dbReference type="Proteomes" id="UP000094801">
    <property type="component" value="Unassembled WGS sequence"/>
</dbReference>
<evidence type="ECO:0000259" key="9">
    <source>
        <dbReference type="PROSITE" id="PS51352"/>
    </source>
</evidence>
<feature type="domain" description="Thioredoxin" evidence="9">
    <location>
        <begin position="1"/>
        <end position="160"/>
    </location>
</feature>
<dbReference type="AlphaFoldDB" id="A0A1E4SYE2"/>
<feature type="active site" evidence="7">
    <location>
        <position position="36"/>
    </location>
</feature>
<evidence type="ECO:0000256" key="4">
    <source>
        <dbReference type="ARBA" id="ARBA00023002"/>
    </source>
</evidence>
<dbReference type="InterPro" id="IPR036249">
    <property type="entry name" value="Thioredoxin-like_sf"/>
</dbReference>
<gene>
    <name evidence="10" type="ORF">CANARDRAFT_176733</name>
</gene>
<dbReference type="PANTHER" id="PTHR11592:SF78">
    <property type="entry name" value="GLUTATHIONE PEROXIDASE"/>
    <property type="match status" value="1"/>
</dbReference>
<accession>A0A1E4SYE2</accession>
<dbReference type="FunFam" id="3.40.30.10:FF:000010">
    <property type="entry name" value="Glutathione peroxidase"/>
    <property type="match status" value="1"/>
</dbReference>
<dbReference type="CDD" id="cd00340">
    <property type="entry name" value="GSH_Peroxidase"/>
    <property type="match status" value="1"/>
</dbReference>
<dbReference type="InterPro" id="IPR029759">
    <property type="entry name" value="GPX_AS"/>
</dbReference>
<dbReference type="InterPro" id="IPR013766">
    <property type="entry name" value="Thioredoxin_domain"/>
</dbReference>
<evidence type="ECO:0000256" key="7">
    <source>
        <dbReference type="PIRSR" id="PIRSR000303-1"/>
    </source>
</evidence>
<keyword evidence="5" id="KW-0676">Redox-active center</keyword>
<comment type="similarity">
    <text evidence="1 8">Belongs to the glutathione peroxidase family.</text>
</comment>
<evidence type="ECO:0000256" key="5">
    <source>
        <dbReference type="ARBA" id="ARBA00023284"/>
    </source>
</evidence>
<dbReference type="Gene3D" id="3.40.30.10">
    <property type="entry name" value="Glutaredoxin"/>
    <property type="match status" value="1"/>
</dbReference>
<dbReference type="PANTHER" id="PTHR11592">
    <property type="entry name" value="GLUTATHIONE PEROXIDASE"/>
    <property type="match status" value="1"/>
</dbReference>
<dbReference type="EMBL" id="KV453856">
    <property type="protein sequence ID" value="ODV84491.1"/>
    <property type="molecule type" value="Genomic_DNA"/>
</dbReference>
<comment type="catalytic activity">
    <reaction evidence="6">
        <text>a hydroperoxide + [thioredoxin]-dithiol = an alcohol + [thioredoxin]-disulfide + H2O</text>
        <dbReference type="Rhea" id="RHEA:62620"/>
        <dbReference type="Rhea" id="RHEA-COMP:10698"/>
        <dbReference type="Rhea" id="RHEA-COMP:10700"/>
        <dbReference type="ChEBI" id="CHEBI:15377"/>
        <dbReference type="ChEBI" id="CHEBI:29950"/>
        <dbReference type="ChEBI" id="CHEBI:30879"/>
        <dbReference type="ChEBI" id="CHEBI:35924"/>
        <dbReference type="ChEBI" id="CHEBI:50058"/>
        <dbReference type="EC" id="1.11.1.24"/>
    </reaction>
</comment>
<protein>
    <recommendedName>
        <fullName evidence="8">Glutathione peroxidase</fullName>
    </recommendedName>
</protein>
<dbReference type="PROSITE" id="PS51352">
    <property type="entry name" value="THIOREDOXIN_2"/>
    <property type="match status" value="1"/>
</dbReference>
<dbReference type="InterPro" id="IPR000889">
    <property type="entry name" value="Glutathione_peroxidase"/>
</dbReference>
<dbReference type="STRING" id="983967.A0A1E4SYE2"/>
<sequence>MSKFYTFSPIDNKGKPFPFESLKGQVVLIVNTASKCGFTKQYEELEELYNKYKDQGFTVIAFPCNQFGHQEPGTEEQIVEFCSLNYGVKFPIMKKIDVNGSDTHELYQWLKNEKAGLLGFKGIKWNFEKFLIGKDGQVIERYSSIKTPSKIAPDIEAALKA</sequence>
<dbReference type="GO" id="GO:0034599">
    <property type="term" value="P:cellular response to oxidative stress"/>
    <property type="evidence" value="ECO:0007669"/>
    <property type="project" value="TreeGrafter"/>
</dbReference>
<evidence type="ECO:0000313" key="11">
    <source>
        <dbReference type="Proteomes" id="UP000094801"/>
    </source>
</evidence>
<dbReference type="PROSITE" id="PS00763">
    <property type="entry name" value="GLUTATHIONE_PEROXID_2"/>
    <property type="match status" value="1"/>
</dbReference>
<dbReference type="PROSITE" id="PS00460">
    <property type="entry name" value="GLUTATHIONE_PEROXID_1"/>
    <property type="match status" value="1"/>
</dbReference>
<dbReference type="PRINTS" id="PR01011">
    <property type="entry name" value="GLUTPROXDASE"/>
</dbReference>
<evidence type="ECO:0000256" key="2">
    <source>
        <dbReference type="ARBA" id="ARBA00022559"/>
    </source>
</evidence>
<dbReference type="GO" id="GO:0140824">
    <property type="term" value="F:thioredoxin-dependent peroxiredoxin activity"/>
    <property type="evidence" value="ECO:0007669"/>
    <property type="project" value="UniProtKB-EC"/>
</dbReference>
<keyword evidence="4 8" id="KW-0560">Oxidoreductase</keyword>
<evidence type="ECO:0000256" key="3">
    <source>
        <dbReference type="ARBA" id="ARBA00022862"/>
    </source>
</evidence>
<name>A0A1E4SYE2_9ASCO</name>
<dbReference type="SUPFAM" id="SSF52833">
    <property type="entry name" value="Thioredoxin-like"/>
    <property type="match status" value="1"/>
</dbReference>
<organism evidence="10 11">
    <name type="scientific">[Candida] arabinofermentans NRRL YB-2248</name>
    <dbReference type="NCBI Taxonomy" id="983967"/>
    <lineage>
        <taxon>Eukaryota</taxon>
        <taxon>Fungi</taxon>
        <taxon>Dikarya</taxon>
        <taxon>Ascomycota</taxon>
        <taxon>Saccharomycotina</taxon>
        <taxon>Pichiomycetes</taxon>
        <taxon>Pichiales</taxon>
        <taxon>Pichiaceae</taxon>
        <taxon>Ogataea</taxon>
        <taxon>Ogataea/Candida clade</taxon>
    </lineage>
</organism>
<keyword evidence="11" id="KW-1185">Reference proteome</keyword>
<dbReference type="PROSITE" id="PS51355">
    <property type="entry name" value="GLUTATHIONE_PEROXID_3"/>
    <property type="match status" value="1"/>
</dbReference>
<keyword evidence="2 8" id="KW-0575">Peroxidase</keyword>
<reference evidence="11" key="1">
    <citation type="submission" date="2016-04" db="EMBL/GenBank/DDBJ databases">
        <title>Comparative genomics of biotechnologically important yeasts.</title>
        <authorList>
            <consortium name="DOE Joint Genome Institute"/>
            <person name="Riley R."/>
            <person name="Haridas S."/>
            <person name="Wolfe K.H."/>
            <person name="Lopes M.R."/>
            <person name="Hittinger C.T."/>
            <person name="Goker M."/>
            <person name="Salamov A."/>
            <person name="Wisecaver J."/>
            <person name="Long T.M."/>
            <person name="Aerts A.L."/>
            <person name="Barry K."/>
            <person name="Choi C."/>
            <person name="Clum A."/>
            <person name="Coughlan A.Y."/>
            <person name="Deshpande S."/>
            <person name="Douglass A.P."/>
            <person name="Hanson S.J."/>
            <person name="Klenk H.-P."/>
            <person name="Labutti K."/>
            <person name="Lapidus A."/>
            <person name="Lindquist E."/>
            <person name="Lipzen A."/>
            <person name="Meier-Kolthoff J.P."/>
            <person name="Ohm R.A."/>
            <person name="Otillar R.P."/>
            <person name="Pangilinan J."/>
            <person name="Peng Y."/>
            <person name="Rokas A."/>
            <person name="Rosa C.A."/>
            <person name="Scheuner C."/>
            <person name="Sibirny A.A."/>
            <person name="Slot J.C."/>
            <person name="Stielow J.B."/>
            <person name="Sun H."/>
            <person name="Kurtzman C.P."/>
            <person name="Blackwell M."/>
            <person name="Grigoriev I.V."/>
            <person name="Jeffries T.W."/>
        </authorList>
    </citation>
    <scope>NUCLEOTIDE SEQUENCE [LARGE SCALE GENOMIC DNA]</scope>
    <source>
        <strain evidence="11">NRRL YB-2248</strain>
    </source>
</reference>
<evidence type="ECO:0000313" key="10">
    <source>
        <dbReference type="EMBL" id="ODV84491.1"/>
    </source>
</evidence>
<dbReference type="Pfam" id="PF00255">
    <property type="entry name" value="GSHPx"/>
    <property type="match status" value="1"/>
</dbReference>
<evidence type="ECO:0000256" key="1">
    <source>
        <dbReference type="ARBA" id="ARBA00006926"/>
    </source>
</evidence>
<evidence type="ECO:0000256" key="6">
    <source>
        <dbReference type="ARBA" id="ARBA00049091"/>
    </source>
</evidence>
<proteinExistence type="inferred from homology"/>
<dbReference type="PIRSF" id="PIRSF000303">
    <property type="entry name" value="Glutathion_perox"/>
    <property type="match status" value="1"/>
</dbReference>
<evidence type="ECO:0000256" key="8">
    <source>
        <dbReference type="RuleBase" id="RU000499"/>
    </source>
</evidence>
<keyword evidence="3" id="KW-0049">Antioxidant</keyword>